<comment type="similarity">
    <text evidence="1 3">Belongs to the pirin family.</text>
</comment>
<dbReference type="AlphaFoldDB" id="A0A846MV57"/>
<evidence type="ECO:0000256" key="2">
    <source>
        <dbReference type="PIRSR" id="PIRSR006232-1"/>
    </source>
</evidence>
<dbReference type="InterPro" id="IPR003829">
    <property type="entry name" value="Pirin_N_dom"/>
</dbReference>
<feature type="binding site" evidence="2">
    <location>
        <position position="102"/>
    </location>
    <ligand>
        <name>Fe cation</name>
        <dbReference type="ChEBI" id="CHEBI:24875"/>
    </ligand>
</feature>
<dbReference type="PANTHER" id="PTHR13903:SF8">
    <property type="entry name" value="PIRIN"/>
    <property type="match status" value="1"/>
</dbReference>
<dbReference type="EMBL" id="JAASRM010000001">
    <property type="protein sequence ID" value="NIK87334.1"/>
    <property type="molecule type" value="Genomic_DNA"/>
</dbReference>
<dbReference type="SUPFAM" id="SSF51182">
    <property type="entry name" value="RmlC-like cupins"/>
    <property type="match status" value="1"/>
</dbReference>
<name>A0A846MV57_9PROT</name>
<dbReference type="InterPro" id="IPR008778">
    <property type="entry name" value="Pirin_C_dom"/>
</dbReference>
<evidence type="ECO:0000259" key="6">
    <source>
        <dbReference type="Pfam" id="PF05726"/>
    </source>
</evidence>
<protein>
    <recommendedName>
        <fullName evidence="9">Pirin</fullName>
    </recommendedName>
</protein>
<comment type="caution">
    <text evidence="7">The sequence shown here is derived from an EMBL/GenBank/DDBJ whole genome shotgun (WGS) entry which is preliminary data.</text>
</comment>
<feature type="domain" description="Pirin N-terminal" evidence="5">
    <location>
        <begin position="19"/>
        <end position="122"/>
    </location>
</feature>
<dbReference type="PANTHER" id="PTHR13903">
    <property type="entry name" value="PIRIN-RELATED"/>
    <property type="match status" value="1"/>
</dbReference>
<proteinExistence type="inferred from homology"/>
<organism evidence="7 8">
    <name type="scientific">Rhizomicrobium palustre</name>
    <dbReference type="NCBI Taxonomy" id="189966"/>
    <lineage>
        <taxon>Bacteria</taxon>
        <taxon>Pseudomonadati</taxon>
        <taxon>Pseudomonadota</taxon>
        <taxon>Alphaproteobacteria</taxon>
        <taxon>Micropepsales</taxon>
        <taxon>Micropepsaceae</taxon>
        <taxon>Rhizomicrobium</taxon>
    </lineage>
</organism>
<accession>A0A846MV57</accession>
<feature type="domain" description="Pirin C-terminal" evidence="6">
    <location>
        <begin position="174"/>
        <end position="271"/>
    </location>
</feature>
<comment type="cofactor">
    <cofactor evidence="2">
        <name>Fe cation</name>
        <dbReference type="ChEBI" id="CHEBI:24875"/>
    </cofactor>
    <text evidence="2">Binds 1 Fe cation per subunit.</text>
</comment>
<evidence type="ECO:0000256" key="4">
    <source>
        <dbReference type="SAM" id="MobiDB-lite"/>
    </source>
</evidence>
<evidence type="ECO:0000256" key="1">
    <source>
        <dbReference type="ARBA" id="ARBA00008416"/>
    </source>
</evidence>
<dbReference type="Pfam" id="PF02678">
    <property type="entry name" value="Pirin"/>
    <property type="match status" value="1"/>
</dbReference>
<feature type="binding site" evidence="2">
    <location>
        <position position="100"/>
    </location>
    <ligand>
        <name>Fe cation</name>
        <dbReference type="ChEBI" id="CHEBI:24875"/>
    </ligand>
</feature>
<sequence length="300" mass="32147">MIDLIIPARSKDLGGGLKVGRILPFAKRRMVGPFVFLDHMGPADFSPGDGVDVRPHPHIGLSTISYLFDGELHHHDSLGTVQTIVPGEVNWMTAGHGIVHSERTRAETRAHGYRLDGIQAWVALPNEAEETDPAFAHIGSADLPRFEEGGASGTVIAGEVYGLSGVKGHSPLFYVHLELRPGARFALPTGYSERAAYVAQGAVRLGDTRLETGHLAVLTPGGADLIAEEGPARLMLLGGEPVGERHIWWNFVSSSLDRIEAAKADWKAGRLPLPPSDRSEFIPLPDVPPPPPPPGPTDPV</sequence>
<evidence type="ECO:0000313" key="7">
    <source>
        <dbReference type="EMBL" id="NIK87334.1"/>
    </source>
</evidence>
<feature type="region of interest" description="Disordered" evidence="4">
    <location>
        <begin position="269"/>
        <end position="300"/>
    </location>
</feature>
<evidence type="ECO:0000256" key="3">
    <source>
        <dbReference type="RuleBase" id="RU003457"/>
    </source>
</evidence>
<reference evidence="7 8" key="1">
    <citation type="submission" date="2020-03" db="EMBL/GenBank/DDBJ databases">
        <title>Genomic Encyclopedia of Type Strains, Phase IV (KMG-IV): sequencing the most valuable type-strain genomes for metagenomic binning, comparative biology and taxonomic classification.</title>
        <authorList>
            <person name="Goeker M."/>
        </authorList>
    </citation>
    <scope>NUCLEOTIDE SEQUENCE [LARGE SCALE GENOMIC DNA]</scope>
    <source>
        <strain evidence="7 8">DSM 19867</strain>
    </source>
</reference>
<dbReference type="Pfam" id="PF05726">
    <property type="entry name" value="Pirin_C"/>
    <property type="match status" value="1"/>
</dbReference>
<dbReference type="Gene3D" id="2.60.120.10">
    <property type="entry name" value="Jelly Rolls"/>
    <property type="match status" value="2"/>
</dbReference>
<evidence type="ECO:0008006" key="9">
    <source>
        <dbReference type="Google" id="ProtNLM"/>
    </source>
</evidence>
<dbReference type="InterPro" id="IPR011051">
    <property type="entry name" value="RmlC_Cupin_sf"/>
</dbReference>
<dbReference type="PIRSF" id="PIRSF006232">
    <property type="entry name" value="Pirin"/>
    <property type="match status" value="1"/>
</dbReference>
<gene>
    <name evidence="7" type="ORF">FHS83_000652</name>
</gene>
<dbReference type="RefSeq" id="WP_167080857.1">
    <property type="nucleotide sequence ID" value="NZ_BAAADC010000001.1"/>
</dbReference>
<dbReference type="GO" id="GO:0046872">
    <property type="term" value="F:metal ion binding"/>
    <property type="evidence" value="ECO:0007669"/>
    <property type="project" value="UniProtKB-KW"/>
</dbReference>
<dbReference type="CDD" id="cd02909">
    <property type="entry name" value="cupin_pirin_N"/>
    <property type="match status" value="1"/>
</dbReference>
<feature type="compositionally biased region" description="Pro residues" evidence="4">
    <location>
        <begin position="285"/>
        <end position="300"/>
    </location>
</feature>
<dbReference type="Proteomes" id="UP000570514">
    <property type="component" value="Unassembled WGS sequence"/>
</dbReference>
<evidence type="ECO:0000313" key="8">
    <source>
        <dbReference type="Proteomes" id="UP000570514"/>
    </source>
</evidence>
<keyword evidence="2" id="KW-0408">Iron</keyword>
<keyword evidence="2" id="KW-0479">Metal-binding</keyword>
<evidence type="ECO:0000259" key="5">
    <source>
        <dbReference type="Pfam" id="PF02678"/>
    </source>
</evidence>
<keyword evidence="8" id="KW-1185">Reference proteome</keyword>
<dbReference type="InterPro" id="IPR012093">
    <property type="entry name" value="Pirin"/>
</dbReference>
<feature type="binding site" evidence="2">
    <location>
        <position position="58"/>
    </location>
    <ligand>
        <name>Fe cation</name>
        <dbReference type="ChEBI" id="CHEBI:24875"/>
    </ligand>
</feature>
<feature type="binding site" evidence="2">
    <location>
        <position position="56"/>
    </location>
    <ligand>
        <name>Fe cation</name>
        <dbReference type="ChEBI" id="CHEBI:24875"/>
    </ligand>
</feature>
<dbReference type="CDD" id="cd02247">
    <property type="entry name" value="cupin_pirin_C"/>
    <property type="match status" value="1"/>
</dbReference>
<dbReference type="InterPro" id="IPR014710">
    <property type="entry name" value="RmlC-like_jellyroll"/>
</dbReference>